<comment type="caution">
    <text evidence="1">The sequence shown here is derived from an EMBL/GenBank/DDBJ whole genome shotgun (WGS) entry which is preliminary data.</text>
</comment>
<name>A0A0G0X5P7_9BACT</name>
<evidence type="ECO:0000313" key="2">
    <source>
        <dbReference type="Proteomes" id="UP000034676"/>
    </source>
</evidence>
<reference evidence="1 2" key="1">
    <citation type="journal article" date="2015" name="Nature">
        <title>rRNA introns, odd ribosomes, and small enigmatic genomes across a large radiation of phyla.</title>
        <authorList>
            <person name="Brown C.T."/>
            <person name="Hug L.A."/>
            <person name="Thomas B.C."/>
            <person name="Sharon I."/>
            <person name="Castelle C.J."/>
            <person name="Singh A."/>
            <person name="Wilkins M.J."/>
            <person name="Williams K.H."/>
            <person name="Banfield J.F."/>
        </authorList>
    </citation>
    <scope>NUCLEOTIDE SEQUENCE [LARGE SCALE GENOMIC DNA]</scope>
</reference>
<proteinExistence type="predicted"/>
<dbReference type="AlphaFoldDB" id="A0A0G0X5P7"/>
<gene>
    <name evidence="1" type="ORF">UU42_C0006G0019</name>
</gene>
<organism evidence="1 2">
    <name type="scientific">Candidatus Woesebacteria bacterium GW2011_GWA1_41_13b</name>
    <dbReference type="NCBI Taxonomy" id="1618555"/>
    <lineage>
        <taxon>Bacteria</taxon>
        <taxon>Candidatus Woeseibacteriota</taxon>
    </lineage>
</organism>
<dbReference type="EMBL" id="LCAO01000006">
    <property type="protein sequence ID" value="KKR91980.1"/>
    <property type="molecule type" value="Genomic_DNA"/>
</dbReference>
<accession>A0A0G0X5P7</accession>
<sequence>MEKKGEKMRTRQEIEQRIQKWSEEYVMWINFAQLSPSRFQDAERARQVLEELRWVLGIESRRFWEKD</sequence>
<protein>
    <submittedName>
        <fullName evidence="1">Uncharacterized protein</fullName>
    </submittedName>
</protein>
<evidence type="ECO:0000313" key="1">
    <source>
        <dbReference type="EMBL" id="KKR91980.1"/>
    </source>
</evidence>
<dbReference type="Proteomes" id="UP000034676">
    <property type="component" value="Unassembled WGS sequence"/>
</dbReference>